<evidence type="ECO:0000313" key="8">
    <source>
        <dbReference type="EMBL" id="KAK0417648.1"/>
    </source>
</evidence>
<evidence type="ECO:0000256" key="2">
    <source>
        <dbReference type="ARBA" id="ARBA00010532"/>
    </source>
</evidence>
<evidence type="ECO:0000256" key="3">
    <source>
        <dbReference type="ARBA" id="ARBA00022692"/>
    </source>
</evidence>
<sequence length="523" mass="58615">MTTVSKKCIQRVALVLGAICGIIGIVGLTVVPQFVERQIQAINYLGTDGNGTLNAVTEKWKAPKYEMNMEIYVYSVKNAEDVVKKGAKPVLEEKGPYTFTELTEKTWFDFTRNESRILYQNSRISFFNQSLSCPTCFLTDTVTVPSIVYQKLVDIAMKSGWYKWAIEAASSLQDESPFITVPVGELLFDGYEDPLLSKLCSMPIIKEICKTMGVPSRIGLFYGQNNTYDGTYEINTGRYESPLIGHVYSWNNMTHLPNSVWWSPEARQIKGYDGQLFPPGLRRGQVVDIFVGQIMRTIQMEYKMDSEFAGVPSFRFGVPVSMNDPTLKENKGFNNPESPRFFNDTSIQSKGALPAGFMDLSGSLPGAPRIYMSQSRFLNCPTAVREAVEGVAKPDPFNDDTYIDIEPTTGVVIHARRLSQLNLGVMAGGVKQSGNMVDTIIPLLWLRETISFDADTRDELAKKVVFINRTAFVGGVIFLLAGIFLWTVFILVSVVHHCSRTVAEENQRLIREDDDEEETFAEI</sequence>
<dbReference type="GO" id="GO:0016020">
    <property type="term" value="C:membrane"/>
    <property type="evidence" value="ECO:0007669"/>
    <property type="project" value="UniProtKB-SubCell"/>
</dbReference>
<gene>
    <name evidence="8" type="ORF">QR680_013127</name>
</gene>
<accession>A0AA39M1S6</accession>
<evidence type="ECO:0000256" key="4">
    <source>
        <dbReference type="ARBA" id="ARBA00022989"/>
    </source>
</evidence>
<evidence type="ECO:0000256" key="6">
    <source>
        <dbReference type="ARBA" id="ARBA00023180"/>
    </source>
</evidence>
<dbReference type="InterPro" id="IPR002159">
    <property type="entry name" value="CD36_fam"/>
</dbReference>
<feature type="transmembrane region" description="Helical" evidence="7">
    <location>
        <begin position="471"/>
        <end position="492"/>
    </location>
</feature>
<comment type="caution">
    <text evidence="8">The sequence shown here is derived from an EMBL/GenBank/DDBJ whole genome shotgun (WGS) entry which is preliminary data.</text>
</comment>
<dbReference type="EMBL" id="JAUCMV010000002">
    <property type="protein sequence ID" value="KAK0417648.1"/>
    <property type="molecule type" value="Genomic_DNA"/>
</dbReference>
<dbReference type="Proteomes" id="UP001175271">
    <property type="component" value="Unassembled WGS sequence"/>
</dbReference>
<dbReference type="PRINTS" id="PR01609">
    <property type="entry name" value="CD36FAMILY"/>
</dbReference>
<evidence type="ECO:0000256" key="7">
    <source>
        <dbReference type="SAM" id="Phobius"/>
    </source>
</evidence>
<evidence type="ECO:0000256" key="5">
    <source>
        <dbReference type="ARBA" id="ARBA00023136"/>
    </source>
</evidence>
<dbReference type="Pfam" id="PF01130">
    <property type="entry name" value="CD36"/>
    <property type="match status" value="1"/>
</dbReference>
<evidence type="ECO:0000256" key="1">
    <source>
        <dbReference type="ARBA" id="ARBA00004370"/>
    </source>
</evidence>
<keyword evidence="5 7" id="KW-0472">Membrane</keyword>
<dbReference type="AlphaFoldDB" id="A0AA39M1S6"/>
<protein>
    <recommendedName>
        <fullName evidence="10">CD36 family protein</fullName>
    </recommendedName>
</protein>
<evidence type="ECO:0000313" key="9">
    <source>
        <dbReference type="Proteomes" id="UP001175271"/>
    </source>
</evidence>
<feature type="transmembrane region" description="Helical" evidence="7">
    <location>
        <begin position="12"/>
        <end position="35"/>
    </location>
</feature>
<dbReference type="GO" id="GO:0005044">
    <property type="term" value="F:scavenger receptor activity"/>
    <property type="evidence" value="ECO:0007669"/>
    <property type="project" value="TreeGrafter"/>
</dbReference>
<comment type="similarity">
    <text evidence="2">Belongs to the CD36 family.</text>
</comment>
<keyword evidence="3 7" id="KW-0812">Transmembrane</keyword>
<keyword evidence="9" id="KW-1185">Reference proteome</keyword>
<organism evidence="8 9">
    <name type="scientific">Steinernema hermaphroditum</name>
    <dbReference type="NCBI Taxonomy" id="289476"/>
    <lineage>
        <taxon>Eukaryota</taxon>
        <taxon>Metazoa</taxon>
        <taxon>Ecdysozoa</taxon>
        <taxon>Nematoda</taxon>
        <taxon>Chromadorea</taxon>
        <taxon>Rhabditida</taxon>
        <taxon>Tylenchina</taxon>
        <taxon>Panagrolaimomorpha</taxon>
        <taxon>Strongyloidoidea</taxon>
        <taxon>Steinernematidae</taxon>
        <taxon>Steinernema</taxon>
    </lineage>
</organism>
<keyword evidence="6" id="KW-0325">Glycoprotein</keyword>
<dbReference type="PANTHER" id="PTHR11923">
    <property type="entry name" value="SCAVENGER RECEPTOR CLASS B TYPE-1 SR-B1"/>
    <property type="match status" value="1"/>
</dbReference>
<proteinExistence type="inferred from homology"/>
<name>A0AA39M1S6_9BILA</name>
<comment type="subcellular location">
    <subcellularLocation>
        <location evidence="1">Membrane</location>
    </subcellularLocation>
</comment>
<dbReference type="GO" id="GO:0005737">
    <property type="term" value="C:cytoplasm"/>
    <property type="evidence" value="ECO:0007669"/>
    <property type="project" value="TreeGrafter"/>
</dbReference>
<dbReference type="PANTHER" id="PTHR11923:SF51">
    <property type="entry name" value="LYSOSOME MEMBRANE PROTEIN 2"/>
    <property type="match status" value="1"/>
</dbReference>
<reference evidence="8" key="1">
    <citation type="submission" date="2023-06" db="EMBL/GenBank/DDBJ databases">
        <title>Genomic analysis of the entomopathogenic nematode Steinernema hermaphroditum.</title>
        <authorList>
            <person name="Schwarz E.M."/>
            <person name="Heppert J.K."/>
            <person name="Baniya A."/>
            <person name="Schwartz H.T."/>
            <person name="Tan C.-H."/>
            <person name="Antoshechkin I."/>
            <person name="Sternberg P.W."/>
            <person name="Goodrich-Blair H."/>
            <person name="Dillman A.R."/>
        </authorList>
    </citation>
    <scope>NUCLEOTIDE SEQUENCE</scope>
    <source>
        <strain evidence="8">PS9179</strain>
        <tissue evidence="8">Whole animal</tissue>
    </source>
</reference>
<keyword evidence="4 7" id="KW-1133">Transmembrane helix</keyword>
<evidence type="ECO:0008006" key="10">
    <source>
        <dbReference type="Google" id="ProtNLM"/>
    </source>
</evidence>